<dbReference type="EMBL" id="CP041090">
    <property type="protein sequence ID" value="QDF37473.1"/>
    <property type="molecule type" value="Genomic_DNA"/>
</dbReference>
<organism evidence="1 2">
    <name type="scientific">Bradyrhizobium symbiodeficiens</name>
    <dbReference type="NCBI Taxonomy" id="1404367"/>
    <lineage>
        <taxon>Bacteria</taxon>
        <taxon>Pseudomonadati</taxon>
        <taxon>Pseudomonadota</taxon>
        <taxon>Alphaproteobacteria</taxon>
        <taxon>Hyphomicrobiales</taxon>
        <taxon>Nitrobacteraceae</taxon>
        <taxon>Bradyrhizobium</taxon>
    </lineage>
</organism>
<reference evidence="2" key="1">
    <citation type="submission" date="2019-06" db="EMBL/GenBank/DDBJ databases">
        <title>Whole-Genome Sequence of Bradyrhizobium sp. 3 Strain 65S1MB.</title>
        <authorList>
            <person name="Bromfield E.S.P."/>
            <person name="Cloutier S."/>
            <person name="Nguyen H.D.T."/>
        </authorList>
    </citation>
    <scope>NUCLEOTIDE SEQUENCE [LARGE SCALE GENOMIC DNA]</scope>
    <source>
        <strain evidence="2">65S1MB</strain>
    </source>
</reference>
<dbReference type="RefSeq" id="WP_140478890.1">
    <property type="nucleotide sequence ID" value="NZ_CP041090.2"/>
</dbReference>
<sequence length="64" mass="7245">MTNPKFPYPVTVPSERALELVAVANFLAKDEWAPQFEKEKTTFWFASQSKADSFLLAFFSGAKL</sequence>
<protein>
    <submittedName>
        <fullName evidence="1">Uncharacterized protein</fullName>
    </submittedName>
</protein>
<keyword evidence="2" id="KW-1185">Reference proteome</keyword>
<dbReference type="Proteomes" id="UP000319298">
    <property type="component" value="Chromosome"/>
</dbReference>
<reference evidence="1 2" key="2">
    <citation type="journal article" date="2020" name="Int. J. Syst. Evol. Microbiol.">
        <title>Description and complete genome sequences of Bradyrhizobium symbiodeficiens sp. nov., a non-symbiotic bacterium associated with legumes native to Canada.</title>
        <authorList>
            <person name="Bromfield E.S.P."/>
            <person name="Cloutier S."/>
            <person name="Nguyen H.D.T."/>
        </authorList>
    </citation>
    <scope>NUCLEOTIDE SEQUENCE [LARGE SCALE GENOMIC DNA]</scope>
    <source>
        <strain evidence="1 2">65S1MB</strain>
    </source>
</reference>
<gene>
    <name evidence="1" type="ORF">FJN17_07765</name>
</gene>
<name>A0ABX5W2H7_9BRAD</name>
<proteinExistence type="predicted"/>
<evidence type="ECO:0000313" key="1">
    <source>
        <dbReference type="EMBL" id="QDF37473.1"/>
    </source>
</evidence>
<evidence type="ECO:0000313" key="2">
    <source>
        <dbReference type="Proteomes" id="UP000319298"/>
    </source>
</evidence>
<accession>A0ABX5W2H7</accession>